<evidence type="ECO:0000256" key="1">
    <source>
        <dbReference type="SAM" id="SignalP"/>
    </source>
</evidence>
<proteinExistence type="predicted"/>
<name>A0ABV4Q5K0_9ACTN</name>
<evidence type="ECO:0000313" key="2">
    <source>
        <dbReference type="EMBL" id="MFA1538421.1"/>
    </source>
</evidence>
<dbReference type="RefSeq" id="WP_371947786.1">
    <property type="nucleotide sequence ID" value="NZ_JAXCEI010000002.1"/>
</dbReference>
<evidence type="ECO:0008006" key="4">
    <source>
        <dbReference type="Google" id="ProtNLM"/>
    </source>
</evidence>
<evidence type="ECO:0000313" key="3">
    <source>
        <dbReference type="Proteomes" id="UP001569963"/>
    </source>
</evidence>
<dbReference type="EMBL" id="JAXCEI010000002">
    <property type="protein sequence ID" value="MFA1538421.1"/>
    <property type="molecule type" value="Genomic_DNA"/>
</dbReference>
<protein>
    <recommendedName>
        <fullName evidence="4">Lactococcin 972 family bacteriocin</fullName>
    </recommendedName>
</protein>
<reference evidence="2 3" key="1">
    <citation type="submission" date="2023-11" db="EMBL/GenBank/DDBJ databases">
        <title>Actinomadura monticuli sp. nov., isolated from volcanic ash.</title>
        <authorList>
            <person name="Lee S.D."/>
            <person name="Yang H."/>
            <person name="Kim I.S."/>
        </authorList>
    </citation>
    <scope>NUCLEOTIDE SEQUENCE [LARGE SCALE GENOMIC DNA]</scope>
    <source>
        <strain evidence="2 3">DLS-62</strain>
    </source>
</reference>
<feature type="signal peptide" evidence="1">
    <location>
        <begin position="1"/>
        <end position="28"/>
    </location>
</feature>
<sequence length="85" mass="8769">MKIRKAAVAIAVAGSALTVGATAAPAFADTTGPALTASWHNTGQTFYWYSSCAAAGQAGVNSGWQSYDCKGSSAPWASYELWGLY</sequence>
<gene>
    <name evidence="2" type="ORF">SM611_05715</name>
</gene>
<keyword evidence="3" id="KW-1185">Reference proteome</keyword>
<dbReference type="Proteomes" id="UP001569963">
    <property type="component" value="Unassembled WGS sequence"/>
</dbReference>
<organism evidence="2 3">
    <name type="scientific">Actinomadura monticuli</name>
    <dbReference type="NCBI Taxonomy" id="3097367"/>
    <lineage>
        <taxon>Bacteria</taxon>
        <taxon>Bacillati</taxon>
        <taxon>Actinomycetota</taxon>
        <taxon>Actinomycetes</taxon>
        <taxon>Streptosporangiales</taxon>
        <taxon>Thermomonosporaceae</taxon>
        <taxon>Actinomadura</taxon>
    </lineage>
</organism>
<comment type="caution">
    <text evidence="2">The sequence shown here is derived from an EMBL/GenBank/DDBJ whole genome shotgun (WGS) entry which is preliminary data.</text>
</comment>
<accession>A0ABV4Q5K0</accession>
<feature type="chain" id="PRO_5047144452" description="Lactococcin 972 family bacteriocin" evidence="1">
    <location>
        <begin position="29"/>
        <end position="85"/>
    </location>
</feature>
<keyword evidence="1" id="KW-0732">Signal</keyword>